<proteinExistence type="inferred from homology"/>
<dbReference type="SUPFAM" id="SSF54611">
    <property type="entry name" value="SecB-like"/>
    <property type="match status" value="1"/>
</dbReference>
<dbReference type="GO" id="GO:0015031">
    <property type="term" value="P:protein transport"/>
    <property type="evidence" value="ECO:0007669"/>
    <property type="project" value="UniProtKB-UniRule"/>
</dbReference>
<keyword evidence="5 6" id="KW-0143">Chaperone</keyword>
<evidence type="ECO:0000256" key="7">
    <source>
        <dbReference type="SAM" id="MobiDB-lite"/>
    </source>
</evidence>
<dbReference type="GO" id="GO:0051262">
    <property type="term" value="P:protein tetramerization"/>
    <property type="evidence" value="ECO:0007669"/>
    <property type="project" value="InterPro"/>
</dbReference>
<comment type="similarity">
    <text evidence="1 6">Belongs to the SecB family.</text>
</comment>
<evidence type="ECO:0000256" key="1">
    <source>
        <dbReference type="ARBA" id="ARBA00009990"/>
    </source>
</evidence>
<dbReference type="RefSeq" id="WP_154447165.1">
    <property type="nucleotide sequence ID" value="NZ_WIND01000011.1"/>
</dbReference>
<name>A0A6L5Z3M2_9RHOB</name>
<dbReference type="Gene3D" id="3.10.420.10">
    <property type="entry name" value="SecB-like"/>
    <property type="match status" value="1"/>
</dbReference>
<evidence type="ECO:0000256" key="6">
    <source>
        <dbReference type="HAMAP-Rule" id="MF_00821"/>
    </source>
</evidence>
<keyword evidence="9" id="KW-1185">Reference proteome</keyword>
<gene>
    <name evidence="6 8" type="primary">secB</name>
    <name evidence="8" type="ORF">GE300_13825</name>
</gene>
<accession>A0A6L5Z3M2</accession>
<keyword evidence="2 6" id="KW-0813">Transport</keyword>
<keyword evidence="6" id="KW-0963">Cytoplasm</keyword>
<protein>
    <recommendedName>
        <fullName evidence="6">Protein-export protein SecB</fullName>
    </recommendedName>
</protein>
<dbReference type="EMBL" id="WIND01000011">
    <property type="protein sequence ID" value="MSU90680.1"/>
    <property type="molecule type" value="Genomic_DNA"/>
</dbReference>
<evidence type="ECO:0000256" key="5">
    <source>
        <dbReference type="ARBA" id="ARBA00023186"/>
    </source>
</evidence>
<dbReference type="PANTHER" id="PTHR36918:SF1">
    <property type="entry name" value="PROTEIN-EXPORT PROTEIN SECB"/>
    <property type="match status" value="1"/>
</dbReference>
<dbReference type="HAMAP" id="MF_00821">
    <property type="entry name" value="SecB"/>
    <property type="match status" value="1"/>
</dbReference>
<dbReference type="InterPro" id="IPR035958">
    <property type="entry name" value="SecB-like_sf"/>
</dbReference>
<evidence type="ECO:0000313" key="9">
    <source>
        <dbReference type="Proteomes" id="UP000474957"/>
    </source>
</evidence>
<comment type="subunit">
    <text evidence="6">Homotetramer, a dimer of dimers. One homotetramer interacts with 1 SecA dimer.</text>
</comment>
<dbReference type="AlphaFoldDB" id="A0A6L5Z3M2"/>
<comment type="function">
    <text evidence="6">One of the proteins required for the normal export of preproteins out of the cell cytoplasm. It is a molecular chaperone that binds to a subset of precursor proteins, maintaining them in a translocation-competent state. It also specifically binds to its receptor SecA.</text>
</comment>
<dbReference type="Pfam" id="PF02556">
    <property type="entry name" value="SecB"/>
    <property type="match status" value="1"/>
</dbReference>
<evidence type="ECO:0000256" key="3">
    <source>
        <dbReference type="ARBA" id="ARBA00022927"/>
    </source>
</evidence>
<dbReference type="NCBIfam" id="NF004392">
    <property type="entry name" value="PRK05751.1-3"/>
    <property type="match status" value="1"/>
</dbReference>
<dbReference type="Proteomes" id="UP000474957">
    <property type="component" value="Unassembled WGS sequence"/>
</dbReference>
<evidence type="ECO:0000256" key="2">
    <source>
        <dbReference type="ARBA" id="ARBA00022448"/>
    </source>
</evidence>
<dbReference type="PRINTS" id="PR01594">
    <property type="entry name" value="SECBCHAPRONE"/>
</dbReference>
<keyword evidence="4 6" id="KW-0811">Translocation</keyword>
<dbReference type="GO" id="GO:0006457">
    <property type="term" value="P:protein folding"/>
    <property type="evidence" value="ECO:0007669"/>
    <property type="project" value="UniProtKB-UniRule"/>
</dbReference>
<organism evidence="8 9">
    <name type="scientific">Halovulum marinum</name>
    <dbReference type="NCBI Taxonomy" id="2662447"/>
    <lineage>
        <taxon>Bacteria</taxon>
        <taxon>Pseudomonadati</taxon>
        <taxon>Pseudomonadota</taxon>
        <taxon>Alphaproteobacteria</taxon>
        <taxon>Rhodobacterales</taxon>
        <taxon>Paracoccaceae</taxon>
        <taxon>Halovulum</taxon>
    </lineage>
</organism>
<dbReference type="GO" id="GO:0005737">
    <property type="term" value="C:cytoplasm"/>
    <property type="evidence" value="ECO:0007669"/>
    <property type="project" value="UniProtKB-SubCell"/>
</dbReference>
<reference evidence="8 9" key="1">
    <citation type="submission" date="2019-10" db="EMBL/GenBank/DDBJ databases">
        <title>Cognatihalovulum marinum gen. nov. sp. nov., a new member of the family Rhodobacteraceae isolated from deep seawater of the Northwest Indian Ocean.</title>
        <authorList>
            <person name="Ruan C."/>
            <person name="Wang J."/>
            <person name="Zheng X."/>
            <person name="Song L."/>
            <person name="Zhu Y."/>
            <person name="Huang Y."/>
            <person name="Lu Z."/>
            <person name="Du W."/>
            <person name="Huang L."/>
            <person name="Dai X."/>
        </authorList>
    </citation>
    <scope>NUCLEOTIDE SEQUENCE [LARGE SCALE GENOMIC DNA]</scope>
    <source>
        <strain evidence="8 9">2CG4</strain>
    </source>
</reference>
<comment type="subcellular location">
    <subcellularLocation>
        <location evidence="6">Cytoplasm</location>
    </subcellularLocation>
</comment>
<dbReference type="NCBIfam" id="TIGR00809">
    <property type="entry name" value="secB"/>
    <property type="match status" value="1"/>
</dbReference>
<keyword evidence="3 6" id="KW-0653">Protein transport</keyword>
<dbReference type="PANTHER" id="PTHR36918">
    <property type="match status" value="1"/>
</dbReference>
<feature type="region of interest" description="Disordered" evidence="7">
    <location>
        <begin position="1"/>
        <end position="23"/>
    </location>
</feature>
<feature type="compositionally biased region" description="Low complexity" evidence="7">
    <location>
        <begin position="7"/>
        <end position="21"/>
    </location>
</feature>
<evidence type="ECO:0000256" key="4">
    <source>
        <dbReference type="ARBA" id="ARBA00023010"/>
    </source>
</evidence>
<dbReference type="InterPro" id="IPR003708">
    <property type="entry name" value="SecB"/>
</dbReference>
<comment type="caution">
    <text evidence="8">The sequence shown here is derived from an EMBL/GenBank/DDBJ whole genome shotgun (WGS) entry which is preliminary data.</text>
</comment>
<sequence length="174" mass="19595">MAEQDTAPQQPAGAEPGQQPARPKMQVLAQYIRDLSFENIAIQKGQKIEGQPQVQVQVALDAKKSGDSQYEVILKTKVENKAQDAVVFVMELEYGGQFRVENVPDNQLHPYLLIECPRMIFPYVRRIIGDITRDGGYPPLNVDNIDFQQLYVQDLMRRQAAQKADGNGPDTPQQ</sequence>
<dbReference type="GO" id="GO:0051082">
    <property type="term" value="F:unfolded protein binding"/>
    <property type="evidence" value="ECO:0007669"/>
    <property type="project" value="InterPro"/>
</dbReference>
<evidence type="ECO:0000313" key="8">
    <source>
        <dbReference type="EMBL" id="MSU90680.1"/>
    </source>
</evidence>